<dbReference type="PANTHER" id="PTHR31286">
    <property type="entry name" value="GLYCINE-RICH CELL WALL STRUCTURAL PROTEIN 1.8-LIKE"/>
    <property type="match status" value="1"/>
</dbReference>
<organism evidence="3">
    <name type="scientific">Brassica cretica</name>
    <name type="common">Mustard</name>
    <dbReference type="NCBI Taxonomy" id="69181"/>
    <lineage>
        <taxon>Eukaryota</taxon>
        <taxon>Viridiplantae</taxon>
        <taxon>Streptophyta</taxon>
        <taxon>Embryophyta</taxon>
        <taxon>Tracheophyta</taxon>
        <taxon>Spermatophyta</taxon>
        <taxon>Magnoliopsida</taxon>
        <taxon>eudicotyledons</taxon>
        <taxon>Gunneridae</taxon>
        <taxon>Pentapetalae</taxon>
        <taxon>rosids</taxon>
        <taxon>malvids</taxon>
        <taxon>Brassicales</taxon>
        <taxon>Brassicaceae</taxon>
        <taxon>Brassiceae</taxon>
        <taxon>Brassica</taxon>
    </lineage>
</organism>
<proteinExistence type="predicted"/>
<dbReference type="InterPro" id="IPR040256">
    <property type="entry name" value="At4g02000-like"/>
</dbReference>
<evidence type="ECO:0000259" key="1">
    <source>
        <dbReference type="Pfam" id="PF13966"/>
    </source>
</evidence>
<accession>A0A8S9LRL5</accession>
<feature type="domain" description="DUF4283" evidence="2">
    <location>
        <begin position="1"/>
        <end position="55"/>
    </location>
</feature>
<gene>
    <name evidence="3" type="ORF">F2Q70_00010758</name>
</gene>
<dbReference type="AlphaFoldDB" id="A0A8S9LRL5"/>
<dbReference type="EMBL" id="QGKY02000089">
    <property type="protein sequence ID" value="KAF2610005.1"/>
    <property type="molecule type" value="Genomic_DNA"/>
</dbReference>
<dbReference type="PANTHER" id="PTHR31286:SF90">
    <property type="entry name" value="DUF4283 DOMAIN-CONTAINING PROTEIN"/>
    <property type="match status" value="1"/>
</dbReference>
<dbReference type="Pfam" id="PF14111">
    <property type="entry name" value="DUF4283"/>
    <property type="match status" value="1"/>
</dbReference>
<dbReference type="InterPro" id="IPR026960">
    <property type="entry name" value="RVT-Znf"/>
</dbReference>
<feature type="domain" description="Reverse transcriptase zinc-binding" evidence="1">
    <location>
        <begin position="312"/>
        <end position="394"/>
    </location>
</feature>
<protein>
    <recommendedName>
        <fullName evidence="4">Reverse transcriptase zinc-binding domain-containing protein</fullName>
    </recommendedName>
</protein>
<evidence type="ECO:0008006" key="4">
    <source>
        <dbReference type="Google" id="ProtNLM"/>
    </source>
</evidence>
<comment type="caution">
    <text evidence="3">The sequence shown here is derived from an EMBL/GenBank/DDBJ whole genome shotgun (WGS) entry which is preliminary data.</text>
</comment>
<reference evidence="3" key="1">
    <citation type="submission" date="2019-12" db="EMBL/GenBank/DDBJ databases">
        <title>Genome sequencing and annotation of Brassica cretica.</title>
        <authorList>
            <person name="Studholme D.J."/>
            <person name="Sarris P.F."/>
        </authorList>
    </citation>
    <scope>NUCLEOTIDE SEQUENCE</scope>
    <source>
        <strain evidence="3">PFS-102/07</strain>
        <tissue evidence="3">Leaf</tissue>
    </source>
</reference>
<dbReference type="InterPro" id="IPR025558">
    <property type="entry name" value="DUF4283"/>
</dbReference>
<sequence length="446" mass="51424">MWGKEKRVEIHTNPLSRSMLVRIPFDYLRQKILEKTVWYVGESMFNAVQWSSSASASPPSLESIQIWAHLTGVPLDLRHQQGLSLVASLVGEPKETDDFTKNLVSLTLSHVKVVVDLTKPLPDVVEFVRQSGEVVEVQESYPWVPPTCSLYKELGHVARNCLHALPLAKSFVVKSSEFKEEVLDGCLNNLWTTAPHKCFSWQVNKLLKLSRSMYSWIKVRVQNGHSCRFWSDNWSEYGCLQSYLSINSNSGLGIPPEATLASLYQDNSWRIPPARSEALVNIHVLLTTTHLNESEDYYEWEVDGKRSKSYNIGLIYEKLCDEGILVPWSSKVWNKGGIPRHNFLSWLFVLRRCPTKDRILDWGLQTDPNCMHCNLSTESRNHLFFDCNFVWSNWEPLAQRCGIQPQRSWDRVMTQLQSISCRSPSGILIYLCWQTCIYYTWTERNA</sequence>
<name>A0A8S9LRL5_BRACR</name>
<evidence type="ECO:0000313" key="3">
    <source>
        <dbReference type="EMBL" id="KAF2610005.1"/>
    </source>
</evidence>
<evidence type="ECO:0000259" key="2">
    <source>
        <dbReference type="Pfam" id="PF14111"/>
    </source>
</evidence>
<dbReference type="Pfam" id="PF13966">
    <property type="entry name" value="zf-RVT"/>
    <property type="match status" value="1"/>
</dbReference>